<sequence>MSSIRLSFPAALLALAGVGQVHADVTLSTLTDSQLVGQNDTDPLTAPAVPGDGWFTGPYSGTVRQRESGSNEQWRTQWYLRFDISALSGVDPGLITGATFNILQIGRLNTVTTGNSLKVFDVNSDWDDDGGNYPTWNLGREAPTGAGGTELENFGTNSYQQFGTTTDTSNPDVEGTFVVTGSALLDTVKSWASDPADNEGLLVTMINVGFAGLAFGPPTLEITVLVDTDGDGMPDQWEDDNGLDKTSGLDADLDNDAVGGPDGLTNLEEYQVGTDPQDSDSDDDTLSDGDEVNGTLNPWSGGVLGTPPGDPTNPLEADSDGDGTNDADEIAGGTDPNAFQLFPFVDTDGDGYRDDAETAFGSDPNDAGSRPDHASSPAQPNVVIIYADDMGFGDVSRYANLYGTTPPAPTPRMDSIGEQGVTFLEGHSSNGICTPSRYALLTGQYNWRLFNGITGYYCYGGAGKEEVPLLSDVTLAEYMKGRGYDTAAFGKWHLGGEWYAPGGSRITTNPTDPTTIDWSRLIVNHATDHGFDRFHGMCVTNNFGPYLYVEDNRNTIWHPGANSGAGGYVPIVPDTAEFASAIAANQAATQAQVTDGSAANGEVRWFSTGDLNTGVQSPGIDSRASLGDDHYSAFDTGPRMIEAFEEYIADRAGASDPDPFFCYVPLYYPHKPWVVIPEFQDADYANGYIYGPFMKQVDSMVGRVLDALDANGYGDNTVIILTADNGPENSAMSHSIAYGRDPNGPLRGNKRDVWEGGTRVPFMVRWPGRSAAGLIVEDPVSQVDIFASVAAHFGDELADGVATDGESFLNLLHGQAKPGPSRPGVIMAAGRGDLGIVTPGGWKFIDGSGGGDNNSWDSSDQTIPSAAGTNQGTPKQLFRLDVDLGEDNNLISGVTSDSTIRSELTSQTGTDLLGVIDALRVSGTATLYERRPDNDADGMPNEFETANGLNLDDPSDASEDKDGDGQSNLDEFVSGTDPCDAASAFRVLDLNNTEGLFSVMWQGHAGRDYTASWSIDGETWTDAGTQAGVDGPMQADLDKAAIDALDGVPGNLTRLLVRVAADLP</sequence>
<dbReference type="PANTHER" id="PTHR42693">
    <property type="entry name" value="ARYLSULFATASE FAMILY MEMBER"/>
    <property type="match status" value="1"/>
</dbReference>
<dbReference type="InterPro" id="IPR024607">
    <property type="entry name" value="Sulfatase_CS"/>
</dbReference>
<keyword evidence="9" id="KW-1185">Reference proteome</keyword>
<dbReference type="PROSITE" id="PS00523">
    <property type="entry name" value="SULFATASE_1"/>
    <property type="match status" value="1"/>
</dbReference>
<feature type="compositionally biased region" description="Acidic residues" evidence="5">
    <location>
        <begin position="277"/>
        <end position="291"/>
    </location>
</feature>
<keyword evidence="6" id="KW-0732">Signal</keyword>
<dbReference type="Proteomes" id="UP001374893">
    <property type="component" value="Chromosome"/>
</dbReference>
<evidence type="ECO:0000256" key="5">
    <source>
        <dbReference type="SAM" id="MobiDB-lite"/>
    </source>
</evidence>
<dbReference type="PANTHER" id="PTHR42693:SF53">
    <property type="entry name" value="ENDO-4-O-SULFATASE"/>
    <property type="match status" value="1"/>
</dbReference>
<dbReference type="RefSeq" id="WP_338685459.1">
    <property type="nucleotide sequence ID" value="NZ_AP024702.1"/>
</dbReference>
<evidence type="ECO:0000313" key="8">
    <source>
        <dbReference type="EMBL" id="BCX49026.1"/>
    </source>
</evidence>
<name>A0ABM7RFL2_9BACT</name>
<evidence type="ECO:0000256" key="6">
    <source>
        <dbReference type="SAM" id="SignalP"/>
    </source>
</evidence>
<gene>
    <name evidence="8" type="ORF">HAHE_29340</name>
</gene>
<feature type="compositionally biased region" description="Acidic residues" evidence="5">
    <location>
        <begin position="317"/>
        <end position="329"/>
    </location>
</feature>
<feature type="region of interest" description="Disordered" evidence="5">
    <location>
        <begin position="929"/>
        <end position="970"/>
    </location>
</feature>
<dbReference type="SUPFAM" id="SSF53649">
    <property type="entry name" value="Alkaline phosphatase-like"/>
    <property type="match status" value="1"/>
</dbReference>
<evidence type="ECO:0000256" key="1">
    <source>
        <dbReference type="ARBA" id="ARBA00008779"/>
    </source>
</evidence>
<feature type="domain" description="Sulfatase N-terminal" evidence="7">
    <location>
        <begin position="380"/>
        <end position="794"/>
    </location>
</feature>
<dbReference type="Gene3D" id="3.40.720.10">
    <property type="entry name" value="Alkaline Phosphatase, subunit A"/>
    <property type="match status" value="1"/>
</dbReference>
<keyword evidence="4" id="KW-0106">Calcium</keyword>
<evidence type="ECO:0000313" key="9">
    <source>
        <dbReference type="Proteomes" id="UP001374893"/>
    </source>
</evidence>
<comment type="similarity">
    <text evidence="1">Belongs to the sulfatase family.</text>
</comment>
<dbReference type="EMBL" id="AP024702">
    <property type="protein sequence ID" value="BCX49026.1"/>
    <property type="molecule type" value="Genomic_DNA"/>
</dbReference>
<feature type="compositionally biased region" description="Acidic residues" evidence="5">
    <location>
        <begin position="231"/>
        <end position="241"/>
    </location>
</feature>
<evidence type="ECO:0000256" key="4">
    <source>
        <dbReference type="ARBA" id="ARBA00022837"/>
    </source>
</evidence>
<dbReference type="InterPro" id="IPR050738">
    <property type="entry name" value="Sulfatase"/>
</dbReference>
<organism evidence="8 9">
    <name type="scientific">Haloferula helveola</name>
    <dbReference type="NCBI Taxonomy" id="490095"/>
    <lineage>
        <taxon>Bacteria</taxon>
        <taxon>Pseudomonadati</taxon>
        <taxon>Verrucomicrobiota</taxon>
        <taxon>Verrucomicrobiia</taxon>
        <taxon>Verrucomicrobiales</taxon>
        <taxon>Verrucomicrobiaceae</taxon>
        <taxon>Haloferula</taxon>
    </lineage>
</organism>
<feature type="region of interest" description="Disordered" evidence="5">
    <location>
        <begin position="231"/>
        <end position="378"/>
    </location>
</feature>
<keyword evidence="2" id="KW-0479">Metal-binding</keyword>
<evidence type="ECO:0000259" key="7">
    <source>
        <dbReference type="Pfam" id="PF00884"/>
    </source>
</evidence>
<feature type="chain" id="PRO_5046104293" description="Sulfatase N-terminal domain-containing protein" evidence="6">
    <location>
        <begin position="24"/>
        <end position="1064"/>
    </location>
</feature>
<dbReference type="InterPro" id="IPR000917">
    <property type="entry name" value="Sulfatase_N"/>
</dbReference>
<feature type="signal peptide" evidence="6">
    <location>
        <begin position="1"/>
        <end position="23"/>
    </location>
</feature>
<reference evidence="8 9" key="1">
    <citation type="submission" date="2021-06" db="EMBL/GenBank/DDBJ databases">
        <title>Complete genome of Haloferula helveola possessing various polysaccharide degrading enzymes.</title>
        <authorList>
            <person name="Takami H."/>
            <person name="Huang C."/>
            <person name="Hamasaki K."/>
        </authorList>
    </citation>
    <scope>NUCLEOTIDE SEQUENCE [LARGE SCALE GENOMIC DNA]</scope>
    <source>
        <strain evidence="8 9">CN-1</strain>
    </source>
</reference>
<feature type="compositionally biased region" description="Polar residues" evidence="5">
    <location>
        <begin position="861"/>
        <end position="872"/>
    </location>
</feature>
<evidence type="ECO:0000256" key="3">
    <source>
        <dbReference type="ARBA" id="ARBA00022801"/>
    </source>
</evidence>
<keyword evidence="3" id="KW-0378">Hydrolase</keyword>
<evidence type="ECO:0000256" key="2">
    <source>
        <dbReference type="ARBA" id="ARBA00022723"/>
    </source>
</evidence>
<feature type="region of interest" description="Disordered" evidence="5">
    <location>
        <begin position="847"/>
        <end position="872"/>
    </location>
</feature>
<dbReference type="InterPro" id="IPR017850">
    <property type="entry name" value="Alkaline_phosphatase_core_sf"/>
</dbReference>
<accession>A0ABM7RFL2</accession>
<protein>
    <recommendedName>
        <fullName evidence="7">Sulfatase N-terminal domain-containing protein</fullName>
    </recommendedName>
</protein>
<proteinExistence type="inferred from homology"/>
<dbReference type="Pfam" id="PF00884">
    <property type="entry name" value="Sulfatase"/>
    <property type="match status" value="1"/>
</dbReference>